<dbReference type="RefSeq" id="WP_285748405.1">
    <property type="nucleotide sequence ID" value="NZ_CP127162.1"/>
</dbReference>
<accession>A0ABY8X6G5</accession>
<dbReference type="PROSITE" id="PS51257">
    <property type="entry name" value="PROKAR_LIPOPROTEIN"/>
    <property type="match status" value="1"/>
</dbReference>
<dbReference type="Proteomes" id="UP001236415">
    <property type="component" value="Chromosome"/>
</dbReference>
<reference evidence="1 2" key="1">
    <citation type="submission" date="2023-06" db="EMBL/GenBank/DDBJ databases">
        <title>Paenibacillus polygonum sp. nov., an endophytic bacterium, isolated from Polygonum lapathifolium L. in Nanji Wetland National Nature Reserve, South of Poyang Lake, Jiangxi Province, China.</title>
        <authorList>
            <person name="Yu Z."/>
        </authorList>
    </citation>
    <scope>NUCLEOTIDE SEQUENCE [LARGE SCALE GENOMIC DNA]</scope>
    <source>
        <strain evidence="1 2">C31</strain>
    </source>
</reference>
<protein>
    <submittedName>
        <fullName evidence="1">Uncharacterized protein</fullName>
    </submittedName>
</protein>
<gene>
    <name evidence="1" type="ORF">QPK24_10275</name>
</gene>
<evidence type="ECO:0000313" key="2">
    <source>
        <dbReference type="Proteomes" id="UP001236415"/>
    </source>
</evidence>
<name>A0ABY8X6G5_9BACL</name>
<proteinExistence type="predicted"/>
<sequence>MRYITIVLFSFILILSACTQLEKEQGYSGIIVDDKVMGYGSTP</sequence>
<dbReference type="EMBL" id="CP127162">
    <property type="protein sequence ID" value="WIV21020.1"/>
    <property type="molecule type" value="Genomic_DNA"/>
</dbReference>
<evidence type="ECO:0000313" key="1">
    <source>
        <dbReference type="EMBL" id="WIV21020.1"/>
    </source>
</evidence>
<organism evidence="1 2">
    <name type="scientific">Paenibacillus polygoni</name>
    <dbReference type="NCBI Taxonomy" id="3050112"/>
    <lineage>
        <taxon>Bacteria</taxon>
        <taxon>Bacillati</taxon>
        <taxon>Bacillota</taxon>
        <taxon>Bacilli</taxon>
        <taxon>Bacillales</taxon>
        <taxon>Paenibacillaceae</taxon>
        <taxon>Paenibacillus</taxon>
    </lineage>
</organism>
<keyword evidence="2" id="KW-1185">Reference proteome</keyword>